<dbReference type="Pfam" id="PF26542">
    <property type="entry name" value="Orfx1"/>
    <property type="match status" value="1"/>
</dbReference>
<dbReference type="PATRIC" id="fig|1561.27.peg.2390"/>
<evidence type="ECO:0000313" key="2">
    <source>
        <dbReference type="EMBL" id="AGR53837.1"/>
    </source>
</evidence>
<reference evidence="2" key="1">
    <citation type="journal article" date="2014" name="PLoS ONE">
        <title>Arrangement of the Clostridium baratii F7 Toxin Gene Cluster with Identification of a sigma Factor That Recognizes the Botulinum Toxin Gene Cluster Promoters.</title>
        <authorList>
            <person name="Dover N."/>
            <person name="Barash J.R."/>
            <person name="Burke J.N."/>
            <person name="Hill K.K."/>
            <person name="Detter J.C."/>
            <person name="Arnon S.S."/>
        </authorList>
    </citation>
    <scope>NUCLEOTIDE SEQUENCE</scope>
    <source>
        <strain evidence="2">IBCA03-0045</strain>
    </source>
</reference>
<organism evidence="2">
    <name type="scientific">Clostridium baratii</name>
    <dbReference type="NCBI Taxonomy" id="1561"/>
    <lineage>
        <taxon>Bacteria</taxon>
        <taxon>Bacillati</taxon>
        <taxon>Bacillota</taxon>
        <taxon>Clostridia</taxon>
        <taxon>Eubacteriales</taxon>
        <taxon>Clostridiaceae</taxon>
        <taxon>Clostridium</taxon>
    </lineage>
</organism>
<protein>
    <submittedName>
        <fullName evidence="2">Toxin complex component ORF-X1</fullName>
    </submittedName>
</protein>
<dbReference type="EMBL" id="JX847735">
    <property type="protein sequence ID" value="AGR53837.1"/>
    <property type="molecule type" value="Genomic_DNA"/>
</dbReference>
<accession>A0A059PYE4</accession>
<dbReference type="GeneID" id="60851506"/>
<dbReference type="InterPro" id="IPR058823">
    <property type="entry name" value="Orfx1"/>
</dbReference>
<evidence type="ECO:0000259" key="1">
    <source>
        <dbReference type="Pfam" id="PF26542"/>
    </source>
</evidence>
<sequence>MNETFSFNFNKNFLSSSGLIRIEKIQQYCSPNYQYFKITFIKGYIYIRNTSESILEKFNLKDVISLIALKKSYLNLPKNKQLKEFNNVKDMKLENRFNLYVINEDINNKLTQNGIFEESLLNKLLMSILLENEENLLHVS</sequence>
<proteinExistence type="predicted"/>
<dbReference type="AlphaFoldDB" id="A0A059PYE4"/>
<dbReference type="RefSeq" id="WP_039311664.1">
    <property type="nucleotide sequence ID" value="NZ_CP014203.1"/>
</dbReference>
<name>A0A059PYE4_9CLOT</name>
<feature type="domain" description="Orfx1 TULIPs" evidence="1">
    <location>
        <begin position="1"/>
        <end position="140"/>
    </location>
</feature>